<evidence type="ECO:0000256" key="1">
    <source>
        <dbReference type="SAM" id="MobiDB-lite"/>
    </source>
</evidence>
<dbReference type="Proteomes" id="UP000276133">
    <property type="component" value="Unassembled WGS sequence"/>
</dbReference>
<gene>
    <name evidence="2" type="ORF">BpHYR1_021297</name>
</gene>
<accession>A0A3M7SE55</accession>
<name>A0A3M7SE55_BRAPC</name>
<evidence type="ECO:0000313" key="3">
    <source>
        <dbReference type="Proteomes" id="UP000276133"/>
    </source>
</evidence>
<evidence type="ECO:0000313" key="2">
    <source>
        <dbReference type="EMBL" id="RNA33945.1"/>
    </source>
</evidence>
<reference evidence="2 3" key="1">
    <citation type="journal article" date="2018" name="Sci. Rep.">
        <title>Genomic signatures of local adaptation to the degree of environmental predictability in rotifers.</title>
        <authorList>
            <person name="Franch-Gras L."/>
            <person name="Hahn C."/>
            <person name="Garcia-Roger E.M."/>
            <person name="Carmona M.J."/>
            <person name="Serra M."/>
            <person name="Gomez A."/>
        </authorList>
    </citation>
    <scope>NUCLEOTIDE SEQUENCE [LARGE SCALE GENOMIC DNA]</scope>
    <source>
        <strain evidence="2">HYR1</strain>
    </source>
</reference>
<feature type="region of interest" description="Disordered" evidence="1">
    <location>
        <begin position="51"/>
        <end position="78"/>
    </location>
</feature>
<protein>
    <submittedName>
        <fullName evidence="2">Uncharacterized protein</fullName>
    </submittedName>
</protein>
<sequence length="78" mass="8551">MCLTYPKATLALVQKASKLHPKSAPMHLTDGQQVHIAQSIQQPHDSLLVKSIGGQSNETKSGAYPSRAVQRQRHTLVH</sequence>
<keyword evidence="3" id="KW-1185">Reference proteome</keyword>
<dbReference type="AlphaFoldDB" id="A0A3M7SE55"/>
<comment type="caution">
    <text evidence="2">The sequence shown here is derived from an EMBL/GenBank/DDBJ whole genome shotgun (WGS) entry which is preliminary data.</text>
</comment>
<dbReference type="EMBL" id="REGN01001548">
    <property type="protein sequence ID" value="RNA33945.1"/>
    <property type="molecule type" value="Genomic_DNA"/>
</dbReference>
<organism evidence="2 3">
    <name type="scientific">Brachionus plicatilis</name>
    <name type="common">Marine rotifer</name>
    <name type="synonym">Brachionus muelleri</name>
    <dbReference type="NCBI Taxonomy" id="10195"/>
    <lineage>
        <taxon>Eukaryota</taxon>
        <taxon>Metazoa</taxon>
        <taxon>Spiralia</taxon>
        <taxon>Gnathifera</taxon>
        <taxon>Rotifera</taxon>
        <taxon>Eurotatoria</taxon>
        <taxon>Monogononta</taxon>
        <taxon>Pseudotrocha</taxon>
        <taxon>Ploima</taxon>
        <taxon>Brachionidae</taxon>
        <taxon>Brachionus</taxon>
    </lineage>
</organism>
<proteinExistence type="predicted"/>